<keyword evidence="3" id="KW-1185">Reference proteome</keyword>
<dbReference type="Proteomes" id="UP000248259">
    <property type="component" value="Unassembled WGS sequence"/>
</dbReference>
<dbReference type="OrthoDB" id="564955at2"/>
<dbReference type="RefSeq" id="WP_110523010.1">
    <property type="nucleotide sequence ID" value="NZ_QKOE01000002.1"/>
</dbReference>
<evidence type="ECO:0000259" key="1">
    <source>
        <dbReference type="Pfam" id="PF12973"/>
    </source>
</evidence>
<comment type="caution">
    <text evidence="2">The sequence shown here is derived from an EMBL/GenBank/DDBJ whole genome shotgun (WGS) entry which is preliminary data.</text>
</comment>
<dbReference type="SUPFAM" id="SSF51182">
    <property type="entry name" value="RmlC-like cupins"/>
    <property type="match status" value="1"/>
</dbReference>
<dbReference type="InterPro" id="IPR014710">
    <property type="entry name" value="RmlC-like_jellyroll"/>
</dbReference>
<protein>
    <recommendedName>
        <fullName evidence="1">ChrR-like cupin domain-containing protein</fullName>
    </recommendedName>
</protein>
<gene>
    <name evidence="2" type="ORF">DNK49_03815</name>
</gene>
<accession>A0A323UZ45</accession>
<dbReference type="Gene3D" id="2.60.120.10">
    <property type="entry name" value="Jelly Rolls"/>
    <property type="match status" value="1"/>
</dbReference>
<name>A0A323UZ45_9RHOO</name>
<organism evidence="2 3">
    <name type="scientific">Parazoarcus communis SWub3 = DSM 12120</name>
    <dbReference type="NCBI Taxonomy" id="1121029"/>
    <lineage>
        <taxon>Bacteria</taxon>
        <taxon>Pseudomonadati</taxon>
        <taxon>Pseudomonadota</taxon>
        <taxon>Betaproteobacteria</taxon>
        <taxon>Rhodocyclales</taxon>
        <taxon>Zoogloeaceae</taxon>
        <taxon>Parazoarcus</taxon>
    </lineage>
</organism>
<dbReference type="InterPro" id="IPR011051">
    <property type="entry name" value="RmlC_Cupin_sf"/>
</dbReference>
<dbReference type="Pfam" id="PF12973">
    <property type="entry name" value="Cupin_7"/>
    <property type="match status" value="1"/>
</dbReference>
<dbReference type="EMBL" id="QKOE01000002">
    <property type="protein sequence ID" value="PZA17664.1"/>
    <property type="molecule type" value="Genomic_DNA"/>
</dbReference>
<sequence>MTAAILNASSPVHAPLSQRAGKDFIKLDTIPWTPWVMEGTHFKLLAINELSGGFSMLLKVDPGVQAPVHAHLGSAEAYLVEGGFYYEADDPGCAGDYTYERGGSVHQPVSHEGCVMFAVTHGPLAGCNPDGSVSAVVDCRLMLKLAEASGTADHVVRVISGH</sequence>
<feature type="domain" description="ChrR-like cupin" evidence="1">
    <location>
        <begin position="23"/>
        <end position="124"/>
    </location>
</feature>
<proteinExistence type="predicted"/>
<dbReference type="CDD" id="cd20302">
    <property type="entry name" value="cupin_DAD"/>
    <property type="match status" value="1"/>
</dbReference>
<reference evidence="2 3" key="1">
    <citation type="submission" date="2018-06" db="EMBL/GenBank/DDBJ databases">
        <title>Azoarcus communis strain SWub3 genome.</title>
        <authorList>
            <person name="Zorraquino Salvo V."/>
            <person name="Toubiana D."/>
            <person name="Blumwald E."/>
        </authorList>
    </citation>
    <scope>NUCLEOTIDE SEQUENCE [LARGE SCALE GENOMIC DNA]</scope>
    <source>
        <strain evidence="2 3">SWub3</strain>
    </source>
</reference>
<dbReference type="InterPro" id="IPR025979">
    <property type="entry name" value="ChrR-like_cupin_dom"/>
</dbReference>
<evidence type="ECO:0000313" key="3">
    <source>
        <dbReference type="Proteomes" id="UP000248259"/>
    </source>
</evidence>
<dbReference type="AlphaFoldDB" id="A0A323UZ45"/>
<evidence type="ECO:0000313" key="2">
    <source>
        <dbReference type="EMBL" id="PZA17664.1"/>
    </source>
</evidence>